<gene>
    <name evidence="1" type="ORF">GCM10023172_14070</name>
</gene>
<dbReference type="EMBL" id="BAABGQ010000005">
    <property type="protein sequence ID" value="GAA4498015.1"/>
    <property type="molecule type" value="Genomic_DNA"/>
</dbReference>
<accession>A0ABP8Q5W9</accession>
<comment type="caution">
    <text evidence="1">The sequence shown here is derived from an EMBL/GenBank/DDBJ whole genome shotgun (WGS) entry which is preliminary data.</text>
</comment>
<evidence type="ECO:0008006" key="3">
    <source>
        <dbReference type="Google" id="ProtNLM"/>
    </source>
</evidence>
<protein>
    <recommendedName>
        <fullName evidence="3">Auto-transporter adhesin head GIN domain-containing protein</fullName>
    </recommendedName>
</protein>
<proteinExistence type="predicted"/>
<evidence type="ECO:0000313" key="1">
    <source>
        <dbReference type="EMBL" id="GAA4498015.1"/>
    </source>
</evidence>
<dbReference type="RefSeq" id="WP_208133477.1">
    <property type="nucleotide sequence ID" value="NZ_BAABGQ010000005.1"/>
</dbReference>
<name>A0ABP8Q5W9_9BACT</name>
<sequence length="240" mass="25598">MKTSIKLLLAAFIVLLASLTAYNMALRAEYRSGAYKDPLRGYTALAFKNFTEVDVPAAGLLKVKIMAGPFGVWVHPSAGKVVRVSQQGGRLVVAAVFPDHAQAPNWGETVVISCPNLVGLQTNAECQVQGHPERSKNSLGGRVLLQGFTQDSLALRQDWGSRIELTNNRLGLLRATAGATPGSHPILQVNGGNRFAAASLTLDHQSELVLNNVQIGQLHHRFGDSTKVTLTGAALGSVLK</sequence>
<keyword evidence="2" id="KW-1185">Reference proteome</keyword>
<organism evidence="1 2">
    <name type="scientific">Hymenobacter ginsengisoli</name>
    <dbReference type="NCBI Taxonomy" id="1051626"/>
    <lineage>
        <taxon>Bacteria</taxon>
        <taxon>Pseudomonadati</taxon>
        <taxon>Bacteroidota</taxon>
        <taxon>Cytophagia</taxon>
        <taxon>Cytophagales</taxon>
        <taxon>Hymenobacteraceae</taxon>
        <taxon>Hymenobacter</taxon>
    </lineage>
</organism>
<reference evidence="2" key="1">
    <citation type="journal article" date="2019" name="Int. J. Syst. Evol. Microbiol.">
        <title>The Global Catalogue of Microorganisms (GCM) 10K type strain sequencing project: providing services to taxonomists for standard genome sequencing and annotation.</title>
        <authorList>
            <consortium name="The Broad Institute Genomics Platform"/>
            <consortium name="The Broad Institute Genome Sequencing Center for Infectious Disease"/>
            <person name="Wu L."/>
            <person name="Ma J."/>
        </authorList>
    </citation>
    <scope>NUCLEOTIDE SEQUENCE [LARGE SCALE GENOMIC DNA]</scope>
    <source>
        <strain evidence="2">JCM 17841</strain>
    </source>
</reference>
<evidence type="ECO:0000313" key="2">
    <source>
        <dbReference type="Proteomes" id="UP001501243"/>
    </source>
</evidence>
<dbReference type="Proteomes" id="UP001501243">
    <property type="component" value="Unassembled WGS sequence"/>
</dbReference>